<reference evidence="11 12" key="1">
    <citation type="submission" date="2018-06" db="EMBL/GenBank/DDBJ databases">
        <authorList>
            <person name="Liu Z.-W."/>
        </authorList>
    </citation>
    <scope>NUCLEOTIDE SEQUENCE [LARGE SCALE GENOMIC DNA]</scope>
    <source>
        <strain evidence="11 12">2b14</strain>
    </source>
</reference>
<comment type="subcellular location">
    <subcellularLocation>
        <location evidence="10">Cell membrane</location>
        <topology evidence="10">Multi-pass membrane protein</topology>
    </subcellularLocation>
    <subcellularLocation>
        <location evidence="2">Membrane</location>
        <topology evidence="2">Multi-pass membrane protein</topology>
    </subcellularLocation>
</comment>
<dbReference type="HAMAP" id="MF_01456">
    <property type="entry name" value="NDH1_NuoK"/>
    <property type="match status" value="1"/>
</dbReference>
<evidence type="ECO:0000256" key="8">
    <source>
        <dbReference type="ARBA" id="ARBA00022989"/>
    </source>
</evidence>
<dbReference type="AlphaFoldDB" id="A0A364RBE2"/>
<comment type="subunit">
    <text evidence="10">NDH-1 is composed of 14 different subunits. Subunits NuoA, H, J, K, L, M, N constitute the membrane sector of the complex.</text>
</comment>
<evidence type="ECO:0000256" key="2">
    <source>
        <dbReference type="ARBA" id="ARBA00004141"/>
    </source>
</evidence>
<dbReference type="OrthoDB" id="9810120at2"/>
<keyword evidence="9 10" id="KW-0472">Membrane</keyword>
<keyword evidence="5 10" id="KW-0812">Transmembrane</keyword>
<evidence type="ECO:0000256" key="1">
    <source>
        <dbReference type="ARBA" id="ARBA00002378"/>
    </source>
</evidence>
<dbReference type="NCBIfam" id="NF004320">
    <property type="entry name" value="PRK05715.1-2"/>
    <property type="match status" value="1"/>
</dbReference>
<sequence length="103" mass="11201">MSQIPLEHILLLSAVLFCLGLLAVITKRHAVVVLMGVELIFNAANLNLVAFSRYDPSLLQGQLFSLFVIVVAAAEAAVALAIVLRVYQHFKTANLNEIATIDK</sequence>
<proteinExistence type="inferred from homology"/>
<evidence type="ECO:0000313" key="11">
    <source>
        <dbReference type="EMBL" id="RAU81622.1"/>
    </source>
</evidence>
<evidence type="ECO:0000256" key="10">
    <source>
        <dbReference type="HAMAP-Rule" id="MF_01456"/>
    </source>
</evidence>
<keyword evidence="11" id="KW-0560">Oxidoreductase</keyword>
<protein>
    <recommendedName>
        <fullName evidence="10">NADH-quinone oxidoreductase subunit K</fullName>
        <ecNumber evidence="10">7.1.1.-</ecNumber>
    </recommendedName>
    <alternativeName>
        <fullName evidence="10">NADH dehydrogenase I subunit K</fullName>
    </alternativeName>
    <alternativeName>
        <fullName evidence="10">NDH-1 subunit K</fullName>
    </alternativeName>
</protein>
<keyword evidence="10" id="KW-1003">Cell membrane</keyword>
<dbReference type="Pfam" id="PF00420">
    <property type="entry name" value="Oxidored_q2"/>
    <property type="match status" value="1"/>
</dbReference>
<dbReference type="GO" id="GO:0030964">
    <property type="term" value="C:NADH dehydrogenase complex"/>
    <property type="evidence" value="ECO:0007669"/>
    <property type="project" value="TreeGrafter"/>
</dbReference>
<dbReference type="RefSeq" id="WP_112306302.1">
    <property type="nucleotide sequence ID" value="NZ_QMDV01000004.1"/>
</dbReference>
<evidence type="ECO:0000256" key="7">
    <source>
        <dbReference type="ARBA" id="ARBA00022967"/>
    </source>
</evidence>
<dbReference type="InterPro" id="IPR001133">
    <property type="entry name" value="NADH_UbQ_OxRdtase_chain4L/K"/>
</dbReference>
<evidence type="ECO:0000256" key="9">
    <source>
        <dbReference type="ARBA" id="ARBA00023136"/>
    </source>
</evidence>
<dbReference type="Proteomes" id="UP000251692">
    <property type="component" value="Unassembled WGS sequence"/>
</dbReference>
<keyword evidence="4 10" id="KW-0813">Transport</keyword>
<dbReference type="Gene3D" id="1.10.287.3510">
    <property type="match status" value="1"/>
</dbReference>
<dbReference type="FunFam" id="1.10.287.3510:FF:000001">
    <property type="entry name" value="NADH-quinone oxidoreductase subunit K"/>
    <property type="match status" value="1"/>
</dbReference>
<accession>A0A364RBE2</accession>
<dbReference type="EMBL" id="QMDV01000004">
    <property type="protein sequence ID" value="RAU81622.1"/>
    <property type="molecule type" value="Genomic_DNA"/>
</dbReference>
<evidence type="ECO:0000313" key="12">
    <source>
        <dbReference type="Proteomes" id="UP000251692"/>
    </source>
</evidence>
<comment type="catalytic activity">
    <reaction evidence="10">
        <text>a quinone + NADH + 5 H(+)(in) = a quinol + NAD(+) + 4 H(+)(out)</text>
        <dbReference type="Rhea" id="RHEA:57888"/>
        <dbReference type="ChEBI" id="CHEBI:15378"/>
        <dbReference type="ChEBI" id="CHEBI:24646"/>
        <dbReference type="ChEBI" id="CHEBI:57540"/>
        <dbReference type="ChEBI" id="CHEBI:57945"/>
        <dbReference type="ChEBI" id="CHEBI:132124"/>
    </reaction>
</comment>
<evidence type="ECO:0000256" key="6">
    <source>
        <dbReference type="ARBA" id="ARBA00022719"/>
    </source>
</evidence>
<comment type="function">
    <text evidence="10">NDH-1 shuttles electrons from NADH, via FMN and iron-sulfur (Fe-S) centers, to quinones in the respiratory chain. The immediate electron acceptor for the enzyme in this species is believed to be a menaquinone. Couples the redox reaction to proton translocation (for every two electrons transferred, four hydrogen ions are translocated across the cytoplasmic membrane), and thus conserves the redox energy in a proton gradient.</text>
</comment>
<keyword evidence="8 10" id="KW-1133">Transmembrane helix</keyword>
<evidence type="ECO:0000256" key="4">
    <source>
        <dbReference type="ARBA" id="ARBA00022448"/>
    </source>
</evidence>
<keyword evidence="6 10" id="KW-0874">Quinone</keyword>
<dbReference type="GO" id="GO:0042773">
    <property type="term" value="P:ATP synthesis coupled electron transport"/>
    <property type="evidence" value="ECO:0007669"/>
    <property type="project" value="InterPro"/>
</dbReference>
<gene>
    <name evidence="10" type="primary">nuoK</name>
    <name evidence="11" type="ORF">DP923_12950</name>
</gene>
<dbReference type="GO" id="GO:0050136">
    <property type="term" value="F:NADH dehydrogenase (quinone) (non-electrogenic) activity"/>
    <property type="evidence" value="ECO:0007669"/>
    <property type="project" value="UniProtKB-UniRule"/>
</dbReference>
<organism evidence="11 12">
    <name type="scientific">Pontibacter arcticus</name>
    <dbReference type="NCBI Taxonomy" id="2080288"/>
    <lineage>
        <taxon>Bacteria</taxon>
        <taxon>Pseudomonadati</taxon>
        <taxon>Bacteroidota</taxon>
        <taxon>Cytophagia</taxon>
        <taxon>Cytophagales</taxon>
        <taxon>Hymenobacteraceae</taxon>
        <taxon>Pontibacter</taxon>
    </lineage>
</organism>
<keyword evidence="7 10" id="KW-1278">Translocase</keyword>
<dbReference type="GO" id="GO:0048038">
    <property type="term" value="F:quinone binding"/>
    <property type="evidence" value="ECO:0007669"/>
    <property type="project" value="UniProtKB-KW"/>
</dbReference>
<comment type="similarity">
    <text evidence="3 10">Belongs to the complex I subunit 4L family.</text>
</comment>
<comment type="function">
    <text evidence="1">NDH-1 shuttles electrons from NADH, via FMN and iron-sulfur (Fe-S) centers, to quinones in the respiratory chain. The immediate electron acceptor for the enzyme in this species is believed to be ubiquinone. Couples the redox reaction to proton translocation (for every two electrons transferred, four hydrogen ions are translocated across the cytoplasmic membrane), and thus conserves the redox energy in a proton gradient.</text>
</comment>
<name>A0A364RBE2_9BACT</name>
<reference evidence="11 12" key="2">
    <citation type="submission" date="2018-07" db="EMBL/GenBank/DDBJ databases">
        <title>Pontibacter sp. 2b14 genomic sequence and assembly.</title>
        <authorList>
            <person name="Du Z.-J."/>
        </authorList>
    </citation>
    <scope>NUCLEOTIDE SEQUENCE [LARGE SCALE GENOMIC DNA]</scope>
    <source>
        <strain evidence="11 12">2b14</strain>
    </source>
</reference>
<dbReference type="PANTHER" id="PTHR11434">
    <property type="entry name" value="NADH-UBIQUINONE OXIDOREDUCTASE SUBUNIT ND4L"/>
    <property type="match status" value="1"/>
</dbReference>
<dbReference type="GO" id="GO:0005886">
    <property type="term" value="C:plasma membrane"/>
    <property type="evidence" value="ECO:0007669"/>
    <property type="project" value="UniProtKB-SubCell"/>
</dbReference>
<evidence type="ECO:0000256" key="5">
    <source>
        <dbReference type="ARBA" id="ARBA00022692"/>
    </source>
</evidence>
<feature type="transmembrane region" description="Helical" evidence="10">
    <location>
        <begin position="63"/>
        <end position="87"/>
    </location>
</feature>
<dbReference type="InterPro" id="IPR039428">
    <property type="entry name" value="NUOK/Mnh_C1-like"/>
</dbReference>
<dbReference type="PANTHER" id="PTHR11434:SF16">
    <property type="entry name" value="NADH-UBIQUINONE OXIDOREDUCTASE CHAIN 4L"/>
    <property type="match status" value="1"/>
</dbReference>
<evidence type="ECO:0000256" key="3">
    <source>
        <dbReference type="ARBA" id="ARBA00010519"/>
    </source>
</evidence>
<keyword evidence="10" id="KW-0520">NAD</keyword>
<dbReference type="EC" id="7.1.1.-" evidence="10"/>
<keyword evidence="12" id="KW-1185">Reference proteome</keyword>
<feature type="transmembrane region" description="Helical" evidence="10">
    <location>
        <begin position="32"/>
        <end position="51"/>
    </location>
</feature>
<comment type="caution">
    <text evidence="11">The sequence shown here is derived from an EMBL/GenBank/DDBJ whole genome shotgun (WGS) entry which is preliminary data.</text>
</comment>
<feature type="transmembrane region" description="Helical" evidence="10">
    <location>
        <begin position="6"/>
        <end position="25"/>
    </location>
</feature>